<dbReference type="PANTHER" id="PTHR15462:SF19">
    <property type="entry name" value="PEPTIDASE S1 DOMAIN-CONTAINING PROTEIN"/>
    <property type="match status" value="1"/>
</dbReference>
<feature type="chain" id="PRO_5035153587" evidence="3">
    <location>
        <begin position="28"/>
        <end position="357"/>
    </location>
</feature>
<accession>A0A8J4A5W1</accession>
<reference evidence="5" key="1">
    <citation type="journal article" date="2021" name="Int. J. Syst. Evol. Microbiol.">
        <title>Actinocatenispora comari sp. nov., an endophytic actinomycete isolated from aerial parts of Comarum salesowianum.</title>
        <authorList>
            <person name="Oyunbileg N."/>
            <person name="Iizaka Y."/>
            <person name="Hamada M."/>
            <person name="Davaapurev B.O."/>
            <person name="Fukumoto A."/>
            <person name="Tsetseg B."/>
            <person name="Kato F."/>
            <person name="Tamura T."/>
            <person name="Batkhuu J."/>
            <person name="Anzai Y."/>
        </authorList>
    </citation>
    <scope>NUCLEOTIDE SEQUENCE [LARGE SCALE GENOMIC DNA]</scope>
    <source>
        <strain evidence="5">NUM-2625</strain>
    </source>
</reference>
<evidence type="ECO:0000313" key="4">
    <source>
        <dbReference type="EMBL" id="GIL25601.1"/>
    </source>
</evidence>
<organism evidence="4 5">
    <name type="scientific">Actinocatenispora comari</name>
    <dbReference type="NCBI Taxonomy" id="2807577"/>
    <lineage>
        <taxon>Bacteria</taxon>
        <taxon>Bacillati</taxon>
        <taxon>Actinomycetota</taxon>
        <taxon>Actinomycetes</taxon>
        <taxon>Micromonosporales</taxon>
        <taxon>Micromonosporaceae</taxon>
        <taxon>Actinocatenispora</taxon>
    </lineage>
</organism>
<proteinExistence type="predicted"/>
<feature type="region of interest" description="Disordered" evidence="2">
    <location>
        <begin position="76"/>
        <end position="138"/>
    </location>
</feature>
<comment type="caution">
    <text evidence="4">The sequence shown here is derived from an EMBL/GenBank/DDBJ whole genome shotgun (WGS) entry which is preliminary data.</text>
</comment>
<dbReference type="Proteomes" id="UP000614996">
    <property type="component" value="Unassembled WGS sequence"/>
</dbReference>
<feature type="compositionally biased region" description="Low complexity" evidence="2">
    <location>
        <begin position="117"/>
        <end position="129"/>
    </location>
</feature>
<sequence length="357" mass="36094">MRQIPRLLLAVGLAAAAVAPATTVAHAAPPAGPTTSVRQHSAQIDVADQRAARAFWTPARLAAAVDLDALPTSGAARDAMPAPGIGRDALPTAASPGRTGTRPAATGTPSAVPPALPATGAPATGGVRPQATSPQHWTGGGLVSSTAGKVFFSNSSGTYACSGDAVNSGNKSIVATAGHCVVDANTGEVYQNWVFIPGYDHGNRPHGTFTASSLHWMSQRIGDPDPTWDAAFATMSPLNGTKLVDAVGGEGIGFDQAPGQYVYSFGYGGSDAEGNGEQLNWCAGTEFFESGHPGGGIWGIDCVQTGGSSGGPFLQNFDTSTGIGTQIGNISVSSGDNEWHPYYGSEAHAAYNAADAA</sequence>
<name>A0A8J4A5W1_9ACTN</name>
<evidence type="ECO:0000256" key="1">
    <source>
        <dbReference type="ARBA" id="ARBA00022729"/>
    </source>
</evidence>
<evidence type="ECO:0000256" key="3">
    <source>
        <dbReference type="SAM" id="SignalP"/>
    </source>
</evidence>
<protein>
    <submittedName>
        <fullName evidence="4">Peptidase</fullName>
    </submittedName>
</protein>
<dbReference type="EMBL" id="BOPO01000007">
    <property type="protein sequence ID" value="GIL25601.1"/>
    <property type="molecule type" value="Genomic_DNA"/>
</dbReference>
<dbReference type="InterPro" id="IPR009003">
    <property type="entry name" value="Peptidase_S1_PA"/>
</dbReference>
<dbReference type="RefSeq" id="WP_207123209.1">
    <property type="nucleotide sequence ID" value="NZ_BOPO01000007.1"/>
</dbReference>
<dbReference type="Gene3D" id="2.40.10.10">
    <property type="entry name" value="Trypsin-like serine proteases"/>
    <property type="match status" value="2"/>
</dbReference>
<dbReference type="SUPFAM" id="SSF50494">
    <property type="entry name" value="Trypsin-like serine proteases"/>
    <property type="match status" value="1"/>
</dbReference>
<feature type="compositionally biased region" description="Low complexity" evidence="2">
    <location>
        <begin position="96"/>
        <end position="109"/>
    </location>
</feature>
<gene>
    <name evidence="4" type="ORF">NUM_08550</name>
</gene>
<dbReference type="InterPro" id="IPR043504">
    <property type="entry name" value="Peptidase_S1_PA_chymotrypsin"/>
</dbReference>
<dbReference type="PANTHER" id="PTHR15462">
    <property type="entry name" value="SERINE PROTEASE"/>
    <property type="match status" value="1"/>
</dbReference>
<evidence type="ECO:0000313" key="5">
    <source>
        <dbReference type="Proteomes" id="UP000614996"/>
    </source>
</evidence>
<keyword evidence="5" id="KW-1185">Reference proteome</keyword>
<keyword evidence="1 3" id="KW-0732">Signal</keyword>
<feature type="signal peptide" evidence="3">
    <location>
        <begin position="1"/>
        <end position="27"/>
    </location>
</feature>
<dbReference type="InterPro" id="IPR050966">
    <property type="entry name" value="Glutamyl_endopeptidase"/>
</dbReference>
<dbReference type="AlphaFoldDB" id="A0A8J4A5W1"/>
<evidence type="ECO:0000256" key="2">
    <source>
        <dbReference type="SAM" id="MobiDB-lite"/>
    </source>
</evidence>